<gene>
    <name evidence="2" type="ORF">HB778_02940</name>
</gene>
<dbReference type="Pfam" id="PF09948">
    <property type="entry name" value="PpoB2"/>
    <property type="match status" value="1"/>
</dbReference>
<dbReference type="InterPro" id="IPR018688">
    <property type="entry name" value="PpoB2-like"/>
</dbReference>
<organism evidence="2 3">
    <name type="scientific">Mesorhizobium huakuii</name>
    <dbReference type="NCBI Taxonomy" id="28104"/>
    <lineage>
        <taxon>Bacteria</taxon>
        <taxon>Pseudomonadati</taxon>
        <taxon>Pseudomonadota</taxon>
        <taxon>Alphaproteobacteria</taxon>
        <taxon>Hyphomicrobiales</taxon>
        <taxon>Phyllobacteriaceae</taxon>
        <taxon>Mesorhizobium</taxon>
    </lineage>
</organism>
<feature type="transmembrane region" description="Helical" evidence="1">
    <location>
        <begin position="75"/>
        <end position="94"/>
    </location>
</feature>
<keyword evidence="1" id="KW-0472">Membrane</keyword>
<dbReference type="EMBL" id="CP050296">
    <property type="protein sequence ID" value="QND55731.1"/>
    <property type="molecule type" value="Genomic_DNA"/>
</dbReference>
<feature type="transmembrane region" description="Helical" evidence="1">
    <location>
        <begin position="12"/>
        <end position="32"/>
    </location>
</feature>
<proteinExistence type="predicted"/>
<sequence>MLRQWLQARGFGPLGLLLWSVSLCAWLLIVGGDRLHVALPLLCGGPPNATIPQGVFALDFAIQTVGWPALAGGSVLMVIAMMAPALAGPLLHLWYRSLSRHRWRAILLFIAGYLSIWTIACVILVLTAYLLHGSTGSELGAGLVAAAAGLAWQVSPARARCLARCHLRPRLSIFGAAAFADPLLFGLTLACWCVATCWALMLLPLCLADAHLPLMAAGALLVAIERTRQPRPGRSGLVFR</sequence>
<reference evidence="3" key="1">
    <citation type="journal article" date="2020" name="Mol. Plant Microbe">
        <title>Rhizobial microsymbionts of the narrowly endemic Oxytropis species growing in Kamchatka are characterized by significant genetic diversity and possess a set of genes that are associated with T3SS and T6SS secretion systems and can affect the development of symbiosis.</title>
        <authorList>
            <person name="Safronova V."/>
            <person name="Guro P."/>
            <person name="Sazanova A."/>
            <person name="Kuznetsova I."/>
            <person name="Belimov A."/>
            <person name="Yakubov V."/>
            <person name="Chirak E."/>
            <person name="Afonin A."/>
            <person name="Gogolev Y."/>
            <person name="Andronov E."/>
            <person name="Tikhonovich I."/>
        </authorList>
    </citation>
    <scope>NUCLEOTIDE SEQUENCE [LARGE SCALE GENOMIC DNA]</scope>
    <source>
        <strain evidence="3">583</strain>
    </source>
</reference>
<protein>
    <submittedName>
        <fullName evidence="2">DUF2182 domain-containing protein</fullName>
    </submittedName>
</protein>
<keyword evidence="1" id="KW-0812">Transmembrane</keyword>
<dbReference type="AlphaFoldDB" id="A0A7G6SMJ9"/>
<evidence type="ECO:0000256" key="1">
    <source>
        <dbReference type="SAM" id="Phobius"/>
    </source>
</evidence>
<feature type="transmembrane region" description="Helical" evidence="1">
    <location>
        <begin position="106"/>
        <end position="129"/>
    </location>
</feature>
<accession>A0A7G6SMJ9</accession>
<feature type="transmembrane region" description="Helical" evidence="1">
    <location>
        <begin position="171"/>
        <end position="195"/>
    </location>
</feature>
<feature type="transmembrane region" description="Helical" evidence="1">
    <location>
        <begin position="141"/>
        <end position="159"/>
    </location>
</feature>
<keyword evidence="1" id="KW-1133">Transmembrane helix</keyword>
<dbReference type="RefSeq" id="WP_183461343.1">
    <property type="nucleotide sequence ID" value="NZ_CP050296.1"/>
</dbReference>
<dbReference type="Proteomes" id="UP000515465">
    <property type="component" value="Chromosome"/>
</dbReference>
<evidence type="ECO:0000313" key="2">
    <source>
        <dbReference type="EMBL" id="QND55731.1"/>
    </source>
</evidence>
<evidence type="ECO:0000313" key="3">
    <source>
        <dbReference type="Proteomes" id="UP000515465"/>
    </source>
</evidence>
<name>A0A7G6SMJ9_9HYPH</name>